<feature type="domain" description="Aminotransferase class V" evidence="3">
    <location>
        <begin position="2"/>
        <end position="89"/>
    </location>
</feature>
<dbReference type="PANTHER" id="PTHR11601:SF34">
    <property type="entry name" value="CYSTEINE DESULFURASE"/>
    <property type="match status" value="1"/>
</dbReference>
<comment type="cofactor">
    <cofactor evidence="1">
        <name>pyridoxal 5'-phosphate</name>
        <dbReference type="ChEBI" id="CHEBI:597326"/>
    </cofactor>
</comment>
<dbReference type="InterPro" id="IPR015424">
    <property type="entry name" value="PyrdxlP-dep_Trfase"/>
</dbReference>
<dbReference type="SUPFAM" id="SSF53383">
    <property type="entry name" value="PLP-dependent transferases"/>
    <property type="match status" value="1"/>
</dbReference>
<dbReference type="PANTHER" id="PTHR11601">
    <property type="entry name" value="CYSTEINE DESULFURYLASE FAMILY MEMBER"/>
    <property type="match status" value="1"/>
</dbReference>
<dbReference type="InterPro" id="IPR015421">
    <property type="entry name" value="PyrdxlP-dep_Trfase_major"/>
</dbReference>
<proteinExistence type="inferred from homology"/>
<name>A0A382RTB1_9ZZZZ</name>
<dbReference type="AlphaFoldDB" id="A0A382RTB1"/>
<gene>
    <name evidence="4" type="ORF">METZ01_LOCUS353788</name>
</gene>
<dbReference type="EMBL" id="UINC01124052">
    <property type="protein sequence ID" value="SVD00934.1"/>
    <property type="molecule type" value="Genomic_DNA"/>
</dbReference>
<evidence type="ECO:0000256" key="1">
    <source>
        <dbReference type="ARBA" id="ARBA00001933"/>
    </source>
</evidence>
<dbReference type="InterPro" id="IPR000192">
    <property type="entry name" value="Aminotrans_V_dom"/>
</dbReference>
<evidence type="ECO:0000256" key="2">
    <source>
        <dbReference type="ARBA" id="ARBA00006490"/>
    </source>
</evidence>
<evidence type="ECO:0000313" key="4">
    <source>
        <dbReference type="EMBL" id="SVD00934.1"/>
    </source>
</evidence>
<feature type="non-terminal residue" evidence="4">
    <location>
        <position position="89"/>
    </location>
</feature>
<sequence>MGSRAEKALSDARGQLAEFLGCSPMDIVWTSGATESNNLVLNHSAQALPSDAKVWISAIEHPCMLEATRKNFGDRHRVLPVTSGGVLDL</sequence>
<comment type="similarity">
    <text evidence="2">Belongs to the class-V pyridoxal-phosphate-dependent aminotransferase family. NifS/IscS subfamily.</text>
</comment>
<dbReference type="Pfam" id="PF00266">
    <property type="entry name" value="Aminotran_5"/>
    <property type="match status" value="1"/>
</dbReference>
<protein>
    <recommendedName>
        <fullName evidence="3">Aminotransferase class V domain-containing protein</fullName>
    </recommendedName>
</protein>
<evidence type="ECO:0000259" key="3">
    <source>
        <dbReference type="Pfam" id="PF00266"/>
    </source>
</evidence>
<organism evidence="4">
    <name type="scientific">marine metagenome</name>
    <dbReference type="NCBI Taxonomy" id="408172"/>
    <lineage>
        <taxon>unclassified sequences</taxon>
        <taxon>metagenomes</taxon>
        <taxon>ecological metagenomes</taxon>
    </lineage>
</organism>
<reference evidence="4" key="1">
    <citation type="submission" date="2018-05" db="EMBL/GenBank/DDBJ databases">
        <authorList>
            <person name="Lanie J.A."/>
            <person name="Ng W.-L."/>
            <person name="Kazmierczak K.M."/>
            <person name="Andrzejewski T.M."/>
            <person name="Davidsen T.M."/>
            <person name="Wayne K.J."/>
            <person name="Tettelin H."/>
            <person name="Glass J.I."/>
            <person name="Rusch D."/>
            <person name="Podicherti R."/>
            <person name="Tsui H.-C.T."/>
            <person name="Winkler M.E."/>
        </authorList>
    </citation>
    <scope>NUCLEOTIDE SEQUENCE</scope>
</reference>
<accession>A0A382RTB1</accession>
<dbReference type="Gene3D" id="3.40.640.10">
    <property type="entry name" value="Type I PLP-dependent aspartate aminotransferase-like (Major domain)"/>
    <property type="match status" value="1"/>
</dbReference>